<accession>A0A841AHI8</accession>
<protein>
    <recommendedName>
        <fullName evidence="1">YdhG-like domain-containing protein</fullName>
    </recommendedName>
</protein>
<dbReference type="RefSeq" id="WP_184235804.1">
    <property type="nucleotide sequence ID" value="NZ_JACHMJ010000001.1"/>
</dbReference>
<dbReference type="InterPro" id="IPR014922">
    <property type="entry name" value="YdhG-like"/>
</dbReference>
<evidence type="ECO:0000313" key="3">
    <source>
        <dbReference type="Proteomes" id="UP000536685"/>
    </source>
</evidence>
<organism evidence="2 3">
    <name type="scientific">Conyzicola lurida</name>
    <dbReference type="NCBI Taxonomy" id="1172621"/>
    <lineage>
        <taxon>Bacteria</taxon>
        <taxon>Bacillati</taxon>
        <taxon>Actinomycetota</taxon>
        <taxon>Actinomycetes</taxon>
        <taxon>Micrococcales</taxon>
        <taxon>Microbacteriaceae</taxon>
        <taxon>Conyzicola</taxon>
    </lineage>
</organism>
<evidence type="ECO:0000259" key="1">
    <source>
        <dbReference type="Pfam" id="PF08818"/>
    </source>
</evidence>
<sequence length="119" mass="13477">MDGAAAVDAYMAELDHPFSAEVQTVREYILAAHPLVTERIKWKSPSFHVGPDDLGAFELRPTEFLRLILVFPNGLVDDPTGLMRGTWADRRELRFTSAEDVADKRFALQHVVRDWVALL</sequence>
<dbReference type="EMBL" id="JACHMJ010000001">
    <property type="protein sequence ID" value="MBB5843300.1"/>
    <property type="molecule type" value="Genomic_DNA"/>
</dbReference>
<dbReference type="Gene3D" id="3.90.1150.200">
    <property type="match status" value="1"/>
</dbReference>
<feature type="domain" description="YdhG-like" evidence="1">
    <location>
        <begin position="20"/>
        <end position="116"/>
    </location>
</feature>
<reference evidence="2 3" key="1">
    <citation type="submission" date="2020-08" db="EMBL/GenBank/DDBJ databases">
        <title>Sequencing the genomes of 1000 actinobacteria strains.</title>
        <authorList>
            <person name="Klenk H.-P."/>
        </authorList>
    </citation>
    <scope>NUCLEOTIDE SEQUENCE [LARGE SCALE GENOMIC DNA]</scope>
    <source>
        <strain evidence="2 3">DSM 105784</strain>
    </source>
</reference>
<dbReference type="Proteomes" id="UP000536685">
    <property type="component" value="Unassembled WGS sequence"/>
</dbReference>
<keyword evidence="3" id="KW-1185">Reference proteome</keyword>
<dbReference type="Pfam" id="PF08818">
    <property type="entry name" value="DUF1801"/>
    <property type="match status" value="1"/>
</dbReference>
<gene>
    <name evidence="2" type="ORF">HD599_001623</name>
</gene>
<evidence type="ECO:0000313" key="2">
    <source>
        <dbReference type="EMBL" id="MBB5843300.1"/>
    </source>
</evidence>
<name>A0A841AHI8_9MICO</name>
<dbReference type="AlphaFoldDB" id="A0A841AHI8"/>
<dbReference type="SUPFAM" id="SSF159888">
    <property type="entry name" value="YdhG-like"/>
    <property type="match status" value="1"/>
</dbReference>
<proteinExistence type="predicted"/>
<comment type="caution">
    <text evidence="2">The sequence shown here is derived from an EMBL/GenBank/DDBJ whole genome shotgun (WGS) entry which is preliminary data.</text>
</comment>